<organism evidence="1 2">
    <name type="scientific">Evansella caseinilytica</name>
    <dbReference type="NCBI Taxonomy" id="1503961"/>
    <lineage>
        <taxon>Bacteria</taxon>
        <taxon>Bacillati</taxon>
        <taxon>Bacillota</taxon>
        <taxon>Bacilli</taxon>
        <taxon>Bacillales</taxon>
        <taxon>Bacillaceae</taxon>
        <taxon>Evansella</taxon>
    </lineage>
</organism>
<dbReference type="OrthoDB" id="2968867at2"/>
<dbReference type="InterPro" id="IPR025547">
    <property type="entry name" value="YtzH"/>
</dbReference>
<keyword evidence="2" id="KW-1185">Reference proteome</keyword>
<sequence length="92" mass="10873">MTMNYHHQLQLLLDILQNQQTESYGTHDEFAQIERLASDLLHNQAVPQEIKNTLNGVEQYAYHHDRDGLKSQLSIPEIQQWVDQLKNSEQRF</sequence>
<protein>
    <submittedName>
        <fullName evidence="1">YtzH-like protein</fullName>
    </submittedName>
</protein>
<accession>A0A1H3RUA6</accession>
<name>A0A1H3RUA6_9BACI</name>
<dbReference type="Pfam" id="PF14165">
    <property type="entry name" value="YtzH"/>
    <property type="match status" value="1"/>
</dbReference>
<gene>
    <name evidence="1" type="ORF">SAMN05421736_10960</name>
</gene>
<dbReference type="EMBL" id="FNPI01000009">
    <property type="protein sequence ID" value="SDZ29274.1"/>
    <property type="molecule type" value="Genomic_DNA"/>
</dbReference>
<proteinExistence type="predicted"/>
<dbReference type="STRING" id="1503961.SAMN05421736_10960"/>
<dbReference type="Proteomes" id="UP000198935">
    <property type="component" value="Unassembled WGS sequence"/>
</dbReference>
<reference evidence="1" key="1">
    <citation type="submission" date="2016-10" db="EMBL/GenBank/DDBJ databases">
        <authorList>
            <person name="de Groot N.N."/>
        </authorList>
    </citation>
    <scope>NUCLEOTIDE SEQUENCE [LARGE SCALE GENOMIC DNA]</scope>
    <source>
        <strain evidence="1">SP</strain>
    </source>
</reference>
<dbReference type="AlphaFoldDB" id="A0A1H3RUA6"/>
<evidence type="ECO:0000313" key="1">
    <source>
        <dbReference type="EMBL" id="SDZ29274.1"/>
    </source>
</evidence>
<evidence type="ECO:0000313" key="2">
    <source>
        <dbReference type="Proteomes" id="UP000198935"/>
    </source>
</evidence>